<accession>A0ABD5VJ04</accession>
<evidence type="ECO:0000313" key="2">
    <source>
        <dbReference type="EMBL" id="MFC6955384.1"/>
    </source>
</evidence>
<dbReference type="Proteomes" id="UP001596395">
    <property type="component" value="Unassembled WGS sequence"/>
</dbReference>
<dbReference type="AlphaFoldDB" id="A0ABD5VJ04"/>
<feature type="region of interest" description="Disordered" evidence="1">
    <location>
        <begin position="518"/>
        <end position="542"/>
    </location>
</feature>
<dbReference type="RefSeq" id="WP_336352311.1">
    <property type="nucleotide sequence ID" value="NZ_JAZAQL010000006.1"/>
</dbReference>
<comment type="caution">
    <text evidence="2">The sequence shown here is derived from an EMBL/GenBank/DDBJ whole genome shotgun (WGS) entry which is preliminary data.</text>
</comment>
<dbReference type="SUPFAM" id="SSF53649">
    <property type="entry name" value="Alkaline phosphatase-like"/>
    <property type="match status" value="1"/>
</dbReference>
<sequence>MSEDGLDVLLIGIDAGCPDVFDRLSETNSIPTLETLTAEGTSGSLESQVPPWTPSAWPSLYTGVNPGKHGVFGFVSYDGYDWHVSSADHVDERTLWELLDEQGKSSVVVNAPVTYPPPSIDGAILPGFIGPEEPRCHPEGTFDEVREALGEYRVYPEYARGDDSYSEAEKMDEYETLVRMRGEAFRYLAGEHDPDFGFVQFQKTDTVFHEFGGDWEKVRRVYEATDDEIHQILEEHDPDTVFVASDHGMGKYEGYEFRVNDYLEDEGVVETTLGGKGMPSWNPIRQDLREGKDVDSWEPGVVEKVASGAAKVGLTASRIRKALERVNLEDVALRYAPADVARTGNEQVDFPSSTGYLRSRTELGVRLNVEGRDPSGEVSPEEYDEVRAEIIESLRTVTDPDGNLVFEEVVPRERYFEGPHTDEAVDIVTIPRDFQYFLSDQVRGEYFAEPTESWNHKMDGIVAAWGEGVDASADLSDAHLFDVAPTILAALGMPTSDRMDGDVLPAVASTNEHSYREVEAAGEEASPEAAVENRLSDLGYLE</sequence>
<dbReference type="Gene3D" id="3.40.720.10">
    <property type="entry name" value="Alkaline Phosphatase, subunit A"/>
    <property type="match status" value="2"/>
</dbReference>
<organism evidence="2 3">
    <name type="scientific">Halorubellus litoreus</name>
    <dbReference type="NCBI Taxonomy" id="755308"/>
    <lineage>
        <taxon>Archaea</taxon>
        <taxon>Methanobacteriati</taxon>
        <taxon>Methanobacteriota</taxon>
        <taxon>Stenosarchaea group</taxon>
        <taxon>Halobacteria</taxon>
        <taxon>Halobacteriales</taxon>
        <taxon>Halorubellaceae</taxon>
        <taxon>Halorubellus</taxon>
    </lineage>
</organism>
<evidence type="ECO:0000256" key="1">
    <source>
        <dbReference type="SAM" id="MobiDB-lite"/>
    </source>
</evidence>
<dbReference type="EMBL" id="JBHSXN010000006">
    <property type="protein sequence ID" value="MFC6955384.1"/>
    <property type="molecule type" value="Genomic_DNA"/>
</dbReference>
<keyword evidence="3" id="KW-1185">Reference proteome</keyword>
<dbReference type="PANTHER" id="PTHR10151:SF120">
    <property type="entry name" value="BIS(5'-ADENOSYL)-TRIPHOSPHATASE"/>
    <property type="match status" value="1"/>
</dbReference>
<dbReference type="InterPro" id="IPR002591">
    <property type="entry name" value="Phosphodiest/P_Trfase"/>
</dbReference>
<reference evidence="2 3" key="1">
    <citation type="journal article" date="2019" name="Int. J. Syst. Evol. Microbiol.">
        <title>The Global Catalogue of Microorganisms (GCM) 10K type strain sequencing project: providing services to taxonomists for standard genome sequencing and annotation.</title>
        <authorList>
            <consortium name="The Broad Institute Genomics Platform"/>
            <consortium name="The Broad Institute Genome Sequencing Center for Infectious Disease"/>
            <person name="Wu L."/>
            <person name="Ma J."/>
        </authorList>
    </citation>
    <scope>NUCLEOTIDE SEQUENCE [LARGE SCALE GENOMIC DNA]</scope>
    <source>
        <strain evidence="2 3">GX26</strain>
    </source>
</reference>
<dbReference type="PANTHER" id="PTHR10151">
    <property type="entry name" value="ECTONUCLEOTIDE PYROPHOSPHATASE/PHOSPHODIESTERASE"/>
    <property type="match status" value="1"/>
</dbReference>
<dbReference type="Pfam" id="PF01663">
    <property type="entry name" value="Phosphodiest"/>
    <property type="match status" value="1"/>
</dbReference>
<gene>
    <name evidence="2" type="ORF">ACFQGB_21180</name>
</gene>
<evidence type="ECO:0000313" key="3">
    <source>
        <dbReference type="Proteomes" id="UP001596395"/>
    </source>
</evidence>
<proteinExistence type="predicted"/>
<protein>
    <submittedName>
        <fullName evidence="2">Alkaline phosphatase family protein</fullName>
    </submittedName>
</protein>
<name>A0ABD5VJ04_9EURY</name>
<dbReference type="InterPro" id="IPR017850">
    <property type="entry name" value="Alkaline_phosphatase_core_sf"/>
</dbReference>
<dbReference type="GO" id="GO:0016787">
    <property type="term" value="F:hydrolase activity"/>
    <property type="evidence" value="ECO:0007669"/>
    <property type="project" value="UniProtKB-ARBA"/>
</dbReference>